<dbReference type="OrthoDB" id="9809670at2"/>
<accession>A0A4R7DBZ4</accession>
<gene>
    <name evidence="3" type="ORF">B0I21_101299</name>
</gene>
<proteinExistence type="predicted"/>
<keyword evidence="4" id="KW-1185">Reference proteome</keyword>
<dbReference type="SUPFAM" id="SSF46894">
    <property type="entry name" value="C-terminal effector domain of the bipartite response regulators"/>
    <property type="match status" value="1"/>
</dbReference>
<dbReference type="InterPro" id="IPR015943">
    <property type="entry name" value="WD40/YVTN_repeat-like_dom_sf"/>
</dbReference>
<keyword evidence="1" id="KW-0812">Transmembrane</keyword>
<keyword evidence="1" id="KW-1133">Transmembrane helix</keyword>
<feature type="transmembrane region" description="Helical" evidence="1">
    <location>
        <begin position="758"/>
        <end position="778"/>
    </location>
</feature>
<dbReference type="RefSeq" id="WP_133638550.1">
    <property type="nucleotide sequence ID" value="NZ_SNZV01000001.1"/>
</dbReference>
<dbReference type="Pfam" id="PF07495">
    <property type="entry name" value="Y_Y_Y"/>
    <property type="match status" value="1"/>
</dbReference>
<reference evidence="3 4" key="1">
    <citation type="submission" date="2019-03" db="EMBL/GenBank/DDBJ databases">
        <title>Genomic Encyclopedia of Type Strains, Phase III (KMG-III): the genomes of soil and plant-associated and newly described type strains.</title>
        <authorList>
            <person name="Whitman W."/>
        </authorList>
    </citation>
    <scope>NUCLEOTIDE SEQUENCE [LARGE SCALE GENOMIC DNA]</scope>
    <source>
        <strain evidence="3 4">CGMCC 1.12801</strain>
    </source>
</reference>
<dbReference type="Pfam" id="PF00196">
    <property type="entry name" value="GerE"/>
    <property type="match status" value="1"/>
</dbReference>
<evidence type="ECO:0000313" key="3">
    <source>
        <dbReference type="EMBL" id="TDS17434.1"/>
    </source>
</evidence>
<dbReference type="AlphaFoldDB" id="A0A4R7DBZ4"/>
<feature type="domain" description="HTH luxR-type" evidence="2">
    <location>
        <begin position="904"/>
        <end position="961"/>
    </location>
</feature>
<dbReference type="InterPro" id="IPR016032">
    <property type="entry name" value="Sig_transdc_resp-reg_C-effctor"/>
</dbReference>
<dbReference type="Gene3D" id="2.60.40.10">
    <property type="entry name" value="Immunoglobulins"/>
    <property type="match status" value="1"/>
</dbReference>
<evidence type="ECO:0000259" key="2">
    <source>
        <dbReference type="SMART" id="SM00421"/>
    </source>
</evidence>
<dbReference type="Gene3D" id="2.130.10.10">
    <property type="entry name" value="YVTN repeat-like/Quinoprotein amine dehydrogenase"/>
    <property type="match status" value="2"/>
</dbReference>
<organism evidence="3 4">
    <name type="scientific">Sphingobacterium paludis</name>
    <dbReference type="NCBI Taxonomy" id="1476465"/>
    <lineage>
        <taxon>Bacteria</taxon>
        <taxon>Pseudomonadati</taxon>
        <taxon>Bacteroidota</taxon>
        <taxon>Sphingobacteriia</taxon>
        <taxon>Sphingobacteriales</taxon>
        <taxon>Sphingobacteriaceae</taxon>
        <taxon>Sphingobacterium</taxon>
    </lineage>
</organism>
<dbReference type="Gene3D" id="1.10.10.10">
    <property type="entry name" value="Winged helix-like DNA-binding domain superfamily/Winged helix DNA-binding domain"/>
    <property type="match status" value="1"/>
</dbReference>
<sequence length="964" mass="109777">MKYLDKLIAILCLIFPLTLFGQNPLGVPMVHHYSKGVFQGGSRTWDIKQDSRGVMYFANNEGLITFDGKYWKRYPLPNHTIVRSIAIDQHDRIYVGGQGEFGYFEPNDRHELTYFSLKALLPKGQEQFADAWNTIVIDNATFFRTTQGIFEYRDGQIKVYPASVSWEFMGKAGNQLFAQDVQHGLLKFSQGKWRTVLKKNDFDQKKIAAMAVLGNHSLLISTLTQGDYILRDSSAVLLPASKPPYELYTPSLSIINTKEYVVATASEGCVIRDEQGSVLQRLGLAEGLQNKNVSTVFVDRQKNIWAGVDNAIVVISYGSAIRYFRPNLENDVTGYSALVFNHKLYLSSSNGAYVTTLQPQHKNHSLSANNFRLLAESDGGEAWRLTEVNGQLILTHNRGLFTLENDRVVALKPGAGTWLPLPLSAVYPVDRVLLGTYYGLDLMQFKGGKFEKVTTLKGKTDSYRFLELDNHGGIWASHPYRGIYRLTISNDGKHYEARLFTEKDGLPSSFQNYVFRIKSRVLFTTRNGVYEFDQHKQQFLPAKDYQDFSGLPIKYLQEDRDGNLWFCSEKKIGVAYRNTANPGYRIAYLPELEGHQTSGFENIYPYDRNNIYIGSEKGVIHIDFENYNAVKQKPKVLLSSIKATGGRDSILFDGYSRHSSKGITAGSTSEPQLPATFDSFLFKYASPSYGIHGHMAYSYCLVGYDKEWSAWGTETEKAYTNLPNGSYTFKVRARNNLAEVSDVAAYSFVIRPPWYKSIWAVGLYLFLFLFLVYALVIWQKGTWKKQQAAFNKKLAQLRYIHQLEIEKNEKEIVKLQNEKLEHEVLTKTKELASTSMQLMENTGALSKLRVELAKLEVGEDESRDLKKITSLLNDVEKNSSHWDQFASHFDELNDGFMHRLKEKNPALSRNDLKVCAYLRLNFSTKQIAQLQNISVRGVEIHRYRIRKKLGIDSQMSTSDYLSGI</sequence>
<dbReference type="GO" id="GO:0003677">
    <property type="term" value="F:DNA binding"/>
    <property type="evidence" value="ECO:0007669"/>
    <property type="project" value="InterPro"/>
</dbReference>
<dbReference type="InterPro" id="IPR013783">
    <property type="entry name" value="Ig-like_fold"/>
</dbReference>
<dbReference type="Proteomes" id="UP000294752">
    <property type="component" value="Unassembled WGS sequence"/>
</dbReference>
<name>A0A4R7DBZ4_9SPHI</name>
<dbReference type="EMBL" id="SNZV01000001">
    <property type="protein sequence ID" value="TDS17434.1"/>
    <property type="molecule type" value="Genomic_DNA"/>
</dbReference>
<dbReference type="GO" id="GO:0006355">
    <property type="term" value="P:regulation of DNA-templated transcription"/>
    <property type="evidence" value="ECO:0007669"/>
    <property type="project" value="InterPro"/>
</dbReference>
<dbReference type="InterPro" id="IPR000792">
    <property type="entry name" value="Tscrpt_reg_LuxR_C"/>
</dbReference>
<dbReference type="InterPro" id="IPR011123">
    <property type="entry name" value="Y_Y_Y"/>
</dbReference>
<dbReference type="SUPFAM" id="SSF63829">
    <property type="entry name" value="Calcium-dependent phosphotriesterase"/>
    <property type="match status" value="1"/>
</dbReference>
<dbReference type="InterPro" id="IPR036388">
    <property type="entry name" value="WH-like_DNA-bd_sf"/>
</dbReference>
<protein>
    <submittedName>
        <fullName evidence="3">Ligand-binding sensor domain-containing protein</fullName>
    </submittedName>
</protein>
<comment type="caution">
    <text evidence="3">The sequence shown here is derived from an EMBL/GenBank/DDBJ whole genome shotgun (WGS) entry which is preliminary data.</text>
</comment>
<keyword evidence="1" id="KW-0472">Membrane</keyword>
<evidence type="ECO:0000313" key="4">
    <source>
        <dbReference type="Proteomes" id="UP000294752"/>
    </source>
</evidence>
<dbReference type="SMART" id="SM00421">
    <property type="entry name" value="HTH_LUXR"/>
    <property type="match status" value="1"/>
</dbReference>
<evidence type="ECO:0000256" key="1">
    <source>
        <dbReference type="SAM" id="Phobius"/>
    </source>
</evidence>